<gene>
    <name evidence="1" type="ORF">SMTD_LOCUS15226</name>
</gene>
<evidence type="ECO:0000313" key="2">
    <source>
        <dbReference type="Proteomes" id="UP000269396"/>
    </source>
</evidence>
<reference evidence="1 2" key="1">
    <citation type="submission" date="2018-11" db="EMBL/GenBank/DDBJ databases">
        <authorList>
            <consortium name="Pathogen Informatics"/>
        </authorList>
    </citation>
    <scope>NUCLEOTIDE SEQUENCE [LARGE SCALE GENOMIC DNA]</scope>
    <source>
        <strain>Denwood</strain>
        <strain evidence="2">Zambia</strain>
    </source>
</reference>
<proteinExistence type="predicted"/>
<sequence>MKSLFYVVTDQLAILRNQFLESFFTKFKIYTVLCFIYII</sequence>
<evidence type="ECO:0000313" key="1">
    <source>
        <dbReference type="EMBL" id="VDP68017.1"/>
    </source>
</evidence>
<name>A0A3P8EVN1_9TREM</name>
<dbReference type="EMBL" id="UZAL01035590">
    <property type="protein sequence ID" value="VDP68017.1"/>
    <property type="molecule type" value="Genomic_DNA"/>
</dbReference>
<protein>
    <submittedName>
        <fullName evidence="1">Uncharacterized protein</fullName>
    </submittedName>
</protein>
<accession>A0A3P8EVN1</accession>
<organism evidence="1 2">
    <name type="scientific">Schistosoma mattheei</name>
    <dbReference type="NCBI Taxonomy" id="31246"/>
    <lineage>
        <taxon>Eukaryota</taxon>
        <taxon>Metazoa</taxon>
        <taxon>Spiralia</taxon>
        <taxon>Lophotrochozoa</taxon>
        <taxon>Platyhelminthes</taxon>
        <taxon>Trematoda</taxon>
        <taxon>Digenea</taxon>
        <taxon>Strigeidida</taxon>
        <taxon>Schistosomatoidea</taxon>
        <taxon>Schistosomatidae</taxon>
        <taxon>Schistosoma</taxon>
    </lineage>
</organism>
<dbReference type="Proteomes" id="UP000269396">
    <property type="component" value="Unassembled WGS sequence"/>
</dbReference>
<keyword evidence="2" id="KW-1185">Reference proteome</keyword>
<dbReference type="AlphaFoldDB" id="A0A3P8EVN1"/>